<dbReference type="KEGG" id="dpt:Deipr_1025"/>
<feature type="region of interest" description="Disordered" evidence="1">
    <location>
        <begin position="1"/>
        <end position="28"/>
    </location>
</feature>
<dbReference type="HOGENOM" id="CLU_105030_2_0_0"/>
<dbReference type="eggNOG" id="COG0645">
    <property type="taxonomic scope" value="Bacteria"/>
</dbReference>
<accession>F0RN39</accession>
<evidence type="ECO:0000256" key="1">
    <source>
        <dbReference type="SAM" id="MobiDB-lite"/>
    </source>
</evidence>
<evidence type="ECO:0000313" key="3">
    <source>
        <dbReference type="Proteomes" id="UP000007718"/>
    </source>
</evidence>
<name>F0RN39_DEIPM</name>
<dbReference type="Gene3D" id="3.40.50.300">
    <property type="entry name" value="P-loop containing nucleotide triphosphate hydrolases"/>
    <property type="match status" value="1"/>
</dbReference>
<dbReference type="PANTHER" id="PTHR37807">
    <property type="entry name" value="OS07G0160300 PROTEIN"/>
    <property type="match status" value="1"/>
</dbReference>
<dbReference type="EMBL" id="CP002536">
    <property type="protein sequence ID" value="ADY26181.1"/>
    <property type="molecule type" value="Genomic_DNA"/>
</dbReference>
<proteinExistence type="predicted"/>
<dbReference type="PANTHER" id="PTHR37807:SF3">
    <property type="entry name" value="OS07G0160300 PROTEIN"/>
    <property type="match status" value="1"/>
</dbReference>
<evidence type="ECO:0008006" key="4">
    <source>
        <dbReference type="Google" id="ProtNLM"/>
    </source>
</evidence>
<reference evidence="2 3" key="2">
    <citation type="journal article" date="2012" name="Stand. Genomic Sci.">
        <title>Complete genome sequence of the orange-red pigmented, radioresistant Deinococcus proteolyticus type strain (MRP(T)).</title>
        <authorList>
            <person name="Copeland A."/>
            <person name="Zeytun A."/>
            <person name="Yassawong M."/>
            <person name="Nolan M."/>
            <person name="Lucas S."/>
            <person name="Hammon N."/>
            <person name="Deshpande S."/>
            <person name="Cheng J.F."/>
            <person name="Han C."/>
            <person name="Tapia R."/>
            <person name="Goodwin L.A."/>
            <person name="Pitluck S."/>
            <person name="Mavromatis K."/>
            <person name="Liolios K."/>
            <person name="Pagani I."/>
            <person name="Ivanova N."/>
            <person name="Mikhailova N."/>
            <person name="Pati A."/>
            <person name="Chen A."/>
            <person name="Palaniappan K."/>
            <person name="Land M."/>
            <person name="Hauser L."/>
            <person name="Jeffries C.D."/>
            <person name="Brambilla E.M."/>
            <person name="Rohde M."/>
            <person name="Sikorski J."/>
            <person name="Pukall R."/>
            <person name="Goker M."/>
            <person name="Detter J.C."/>
            <person name="Woyke T."/>
            <person name="Bristow J."/>
            <person name="Eisen J.A."/>
            <person name="Markowitz V."/>
            <person name="Hugenholtz P."/>
            <person name="Kyrpides N.C."/>
            <person name="Klenk H.P."/>
            <person name="Lapidus A."/>
        </authorList>
    </citation>
    <scope>NUCLEOTIDE SEQUENCE [LARGE SCALE GENOMIC DNA]</scope>
    <source>
        <strain evidence="3">ATCC 35074 / DSM 20540 / JCM 6276 / NBRC 101906 / NCIMB 13154 / VKM Ac-1939 / CCM 2703 / MRP</strain>
    </source>
</reference>
<evidence type="ECO:0000313" key="2">
    <source>
        <dbReference type="EMBL" id="ADY26181.1"/>
    </source>
</evidence>
<dbReference type="Pfam" id="PF13671">
    <property type="entry name" value="AAA_33"/>
    <property type="match status" value="1"/>
</dbReference>
<dbReference type="InterPro" id="IPR027417">
    <property type="entry name" value="P-loop_NTPase"/>
</dbReference>
<dbReference type="SUPFAM" id="SSF52540">
    <property type="entry name" value="P-loop containing nucleoside triphosphate hydrolases"/>
    <property type="match status" value="1"/>
</dbReference>
<protein>
    <recommendedName>
        <fullName evidence="4">Kinase</fullName>
    </recommendedName>
</protein>
<dbReference type="STRING" id="693977.Deipr_1025"/>
<dbReference type="AlphaFoldDB" id="F0RN39"/>
<organism evidence="2 3">
    <name type="scientific">Deinococcus proteolyticus (strain ATCC 35074 / DSM 20540 / JCM 6276 / NBRC 101906 / NCIMB 13154 / VKM Ac-1939 / CCM 2703 / MRP)</name>
    <dbReference type="NCBI Taxonomy" id="693977"/>
    <lineage>
        <taxon>Bacteria</taxon>
        <taxon>Thermotogati</taxon>
        <taxon>Deinococcota</taxon>
        <taxon>Deinococci</taxon>
        <taxon>Deinococcales</taxon>
        <taxon>Deinococcaceae</taxon>
        <taxon>Deinococcus</taxon>
    </lineage>
</organism>
<sequence length="210" mass="23169">MFSGAPSVGEMAGAGGRHAQTDGRMGERSTPLHMAPLHHLCQPRIIGLLMPTLHLLVGLPGAGKTTLARRLERAGALRLTPDEWMKPLFGVDDIDGKRGLLERELLWSVAHRALELGVDVVLDYGLWSPQERGLYRERAQQLGAAVQLHVLDLPLDELWQRLEERNAGGEHPFQVSREQLHEWEGWFQRPDAGELAEFAGVESAAGNAAD</sequence>
<reference evidence="3" key="1">
    <citation type="submission" date="2011-02" db="EMBL/GenBank/DDBJ databases">
        <title>The complete sequence of chromosome of Deinococcus proteolyticus DSM 20540.</title>
        <authorList>
            <consortium name="US DOE Joint Genome Institute (JGI-PGF)"/>
            <person name="Lucas S."/>
            <person name="Copeland A."/>
            <person name="Lapidus A."/>
            <person name="Bruce D."/>
            <person name="Goodwin L."/>
            <person name="Pitluck S."/>
            <person name="Kyrpides N."/>
            <person name="Mavromatis K."/>
            <person name="Pagani I."/>
            <person name="Ivanova N."/>
            <person name="Ovchinnikova G."/>
            <person name="Zeytun A."/>
            <person name="Detter J.C."/>
            <person name="Han C."/>
            <person name="Land M."/>
            <person name="Hauser L."/>
            <person name="Markowitz V."/>
            <person name="Cheng J.-F."/>
            <person name="Hugenholtz P."/>
            <person name="Woyke T."/>
            <person name="Wu D."/>
            <person name="Pukall R."/>
            <person name="Steenblock K."/>
            <person name="Brambilla E."/>
            <person name="Klenk H.-P."/>
            <person name="Eisen J.A."/>
        </authorList>
    </citation>
    <scope>NUCLEOTIDE SEQUENCE [LARGE SCALE GENOMIC DNA]</scope>
    <source>
        <strain evidence="3">ATCC 35074 / DSM 20540 / JCM 6276 / NBRC 101906 / NCIMB 13154 / VKM Ac-1939 / CCM 2703 / MRP</strain>
    </source>
</reference>
<gene>
    <name evidence="2" type="ordered locus">Deipr_1025</name>
</gene>
<keyword evidence="3" id="KW-1185">Reference proteome</keyword>
<dbReference type="Proteomes" id="UP000007718">
    <property type="component" value="Chromosome"/>
</dbReference>